<sequence>MYDPVIISSAGLMSELCIEKWFSDGHGNDKSLSKGIFFLELLSVVEPRVVNWSVVTKGEDGLEVIWSSVVKIGQSLYREAPRMNPFRPDQKTPIAGASPAPIIMALLGKLQFLIMSTSLTPIRDICTTKHTLEVRAKITRKWYSTNLKTDALISMDIILLDEHTNEKIAVPIELYEIVGKSFTFKLKLTNYNLASGNENFTVSSICHEEYGDNFRHNEANRTAARFPDTSPSHATSPAHLSMTARELSFLMKSRVLGLLKDPSLVRRLKLDIARVYGKWNLMSRLKTCGVLVYVSKLSTLTWVTQARDLNQDCKQDEKSEIFEIKVRKTPYTAP</sequence>
<dbReference type="EMBL" id="JBBNAG010000002">
    <property type="protein sequence ID" value="KAK9158448.1"/>
    <property type="molecule type" value="Genomic_DNA"/>
</dbReference>
<evidence type="ECO:0000313" key="2">
    <source>
        <dbReference type="Proteomes" id="UP001419268"/>
    </source>
</evidence>
<reference evidence="1 2" key="1">
    <citation type="submission" date="2024-01" db="EMBL/GenBank/DDBJ databases">
        <title>Genome assemblies of Stephania.</title>
        <authorList>
            <person name="Yang L."/>
        </authorList>
    </citation>
    <scope>NUCLEOTIDE SEQUENCE [LARGE SCALE GENOMIC DNA]</scope>
    <source>
        <strain evidence="1">JXDWG</strain>
        <tissue evidence="1">Leaf</tissue>
    </source>
</reference>
<keyword evidence="2" id="KW-1185">Reference proteome</keyword>
<organism evidence="1 2">
    <name type="scientific">Stephania cephalantha</name>
    <dbReference type="NCBI Taxonomy" id="152367"/>
    <lineage>
        <taxon>Eukaryota</taxon>
        <taxon>Viridiplantae</taxon>
        <taxon>Streptophyta</taxon>
        <taxon>Embryophyta</taxon>
        <taxon>Tracheophyta</taxon>
        <taxon>Spermatophyta</taxon>
        <taxon>Magnoliopsida</taxon>
        <taxon>Ranunculales</taxon>
        <taxon>Menispermaceae</taxon>
        <taxon>Menispermoideae</taxon>
        <taxon>Cissampelideae</taxon>
        <taxon>Stephania</taxon>
    </lineage>
</organism>
<comment type="caution">
    <text evidence="1">The sequence shown here is derived from an EMBL/GenBank/DDBJ whole genome shotgun (WGS) entry which is preliminary data.</text>
</comment>
<evidence type="ECO:0000313" key="1">
    <source>
        <dbReference type="EMBL" id="KAK9158448.1"/>
    </source>
</evidence>
<dbReference type="AlphaFoldDB" id="A0AAP0KUX8"/>
<gene>
    <name evidence="1" type="ORF">Scep_005022</name>
</gene>
<dbReference type="Proteomes" id="UP001419268">
    <property type="component" value="Unassembled WGS sequence"/>
</dbReference>
<protein>
    <submittedName>
        <fullName evidence="1">Uncharacterized protein</fullName>
    </submittedName>
</protein>
<accession>A0AAP0KUX8</accession>
<proteinExistence type="predicted"/>
<name>A0AAP0KUX8_9MAGN</name>